<evidence type="ECO:0000313" key="2">
    <source>
        <dbReference type="Proteomes" id="UP000003340"/>
    </source>
</evidence>
<dbReference type="EMBL" id="ACEC01000043">
    <property type="protein sequence ID" value="EEG31130.1"/>
    <property type="molecule type" value="Genomic_DNA"/>
</dbReference>
<accession>C0EBL2</accession>
<sequence>MEEQLESWLRDLGDWLIVSTGDEQHEAIGVISPYQPGEYSHPLACTEGIVEDAGDQVLFLTRYPIQASAVERVARGEDRYAAYACTRLAARVYKARLQKEE</sequence>
<keyword evidence="2" id="KW-1185">Reference proteome</keyword>
<dbReference type="Proteomes" id="UP000003340">
    <property type="component" value="Unassembled WGS sequence"/>
</dbReference>
<organism evidence="1 2">
    <name type="scientific">[Clostridium] methylpentosum DSM 5476</name>
    <dbReference type="NCBI Taxonomy" id="537013"/>
    <lineage>
        <taxon>Bacteria</taxon>
        <taxon>Bacillati</taxon>
        <taxon>Bacillota</taxon>
        <taxon>Clostridia</taxon>
        <taxon>Eubacteriales</taxon>
        <taxon>Oscillospiraceae</taxon>
        <taxon>Oscillospiraceae incertae sedis</taxon>
    </lineage>
</organism>
<dbReference type="HOGENOM" id="CLU_2286616_0_0_9"/>
<comment type="caution">
    <text evidence="1">The sequence shown here is derived from an EMBL/GenBank/DDBJ whole genome shotgun (WGS) entry which is preliminary data.</text>
</comment>
<evidence type="ECO:0000313" key="1">
    <source>
        <dbReference type="EMBL" id="EEG31130.1"/>
    </source>
</evidence>
<reference evidence="1 2" key="2">
    <citation type="submission" date="2009-02" db="EMBL/GenBank/DDBJ databases">
        <title>Draft genome sequence of Clostridium methylpentosum (DSM 5476).</title>
        <authorList>
            <person name="Sudarsanam P."/>
            <person name="Ley R."/>
            <person name="Guruge J."/>
            <person name="Turnbaugh P.J."/>
            <person name="Mahowald M."/>
            <person name="Liep D."/>
            <person name="Gordon J."/>
        </authorList>
    </citation>
    <scope>NUCLEOTIDE SEQUENCE [LARGE SCALE GENOMIC DNA]</scope>
    <source>
        <strain evidence="1 2">DSM 5476</strain>
    </source>
</reference>
<name>C0EBL2_9FIRM</name>
<gene>
    <name evidence="1" type="ORF">CLOSTMETH_01230</name>
</gene>
<reference evidence="1 2" key="1">
    <citation type="submission" date="2009-01" db="EMBL/GenBank/DDBJ databases">
        <authorList>
            <person name="Fulton L."/>
            <person name="Clifton S."/>
            <person name="Fulton B."/>
            <person name="Xu J."/>
            <person name="Minx P."/>
            <person name="Pepin K.H."/>
            <person name="Johnson M."/>
            <person name="Bhonagiri V."/>
            <person name="Nash W.E."/>
            <person name="Mardis E.R."/>
            <person name="Wilson R.K."/>
        </authorList>
    </citation>
    <scope>NUCLEOTIDE SEQUENCE [LARGE SCALE GENOMIC DNA]</scope>
    <source>
        <strain evidence="1 2">DSM 5476</strain>
    </source>
</reference>
<proteinExistence type="predicted"/>
<dbReference type="STRING" id="537013.CLOSTMETH_01230"/>
<protein>
    <submittedName>
        <fullName evidence="1">Uncharacterized protein</fullName>
    </submittedName>
</protein>
<dbReference type="AlphaFoldDB" id="C0EBL2"/>